<keyword evidence="3" id="KW-1185">Reference proteome</keyword>
<evidence type="ECO:0000256" key="1">
    <source>
        <dbReference type="SAM" id="MobiDB-lite"/>
    </source>
</evidence>
<comment type="caution">
    <text evidence="2">The sequence shown here is derived from an EMBL/GenBank/DDBJ whole genome shotgun (WGS) entry which is preliminary data.</text>
</comment>
<dbReference type="EMBL" id="JAKCXM010000380">
    <property type="protein sequence ID" value="KAJ0394841.1"/>
    <property type="molecule type" value="Genomic_DNA"/>
</dbReference>
<feature type="region of interest" description="Disordered" evidence="1">
    <location>
        <begin position="77"/>
        <end position="101"/>
    </location>
</feature>
<evidence type="ECO:0000313" key="2">
    <source>
        <dbReference type="EMBL" id="KAJ0394841.1"/>
    </source>
</evidence>
<gene>
    <name evidence="2" type="ORF">P43SY_007286</name>
</gene>
<evidence type="ECO:0000313" key="3">
    <source>
        <dbReference type="Proteomes" id="UP001209570"/>
    </source>
</evidence>
<name>A0AAD5LE25_PYTIN</name>
<feature type="region of interest" description="Disordered" evidence="1">
    <location>
        <begin position="1"/>
        <end position="31"/>
    </location>
</feature>
<protein>
    <submittedName>
        <fullName evidence="2">Uncharacterized protein</fullName>
    </submittedName>
</protein>
<feature type="compositionally biased region" description="Basic residues" evidence="1">
    <location>
        <begin position="10"/>
        <end position="30"/>
    </location>
</feature>
<dbReference type="Proteomes" id="UP001209570">
    <property type="component" value="Unassembled WGS sequence"/>
</dbReference>
<reference evidence="2" key="1">
    <citation type="submission" date="2021-12" db="EMBL/GenBank/DDBJ databases">
        <title>Prjna785345.</title>
        <authorList>
            <person name="Rujirawat T."/>
            <person name="Krajaejun T."/>
        </authorList>
    </citation>
    <scope>NUCLEOTIDE SEQUENCE</scope>
    <source>
        <strain evidence="2">Pi057C3</strain>
    </source>
</reference>
<sequence length="101" mass="12030">MMLMASQMRVAHRGRRAPKVLPRPPRRRPTLNRQCQRLRVLVEALMPLPRPPRRNPTLNQQHQRLHVLVEAHVLLPRPPRRNPTLGQQRQRLHVLLPRPHH</sequence>
<proteinExistence type="predicted"/>
<dbReference type="AlphaFoldDB" id="A0AAD5LE25"/>
<accession>A0AAD5LE25</accession>
<organism evidence="2 3">
    <name type="scientific">Pythium insidiosum</name>
    <name type="common">Pythiosis disease agent</name>
    <dbReference type="NCBI Taxonomy" id="114742"/>
    <lineage>
        <taxon>Eukaryota</taxon>
        <taxon>Sar</taxon>
        <taxon>Stramenopiles</taxon>
        <taxon>Oomycota</taxon>
        <taxon>Peronosporomycetes</taxon>
        <taxon>Pythiales</taxon>
        <taxon>Pythiaceae</taxon>
        <taxon>Pythium</taxon>
    </lineage>
</organism>